<dbReference type="RefSeq" id="WP_076660742.1">
    <property type="nucleotide sequence ID" value="NZ_FTPR01000003.1"/>
</dbReference>
<dbReference type="PANTHER" id="PTHR30055">
    <property type="entry name" value="HTH-TYPE TRANSCRIPTIONAL REGULATOR RUTR"/>
    <property type="match status" value="1"/>
</dbReference>
<dbReference type="InterPro" id="IPR009057">
    <property type="entry name" value="Homeodomain-like_sf"/>
</dbReference>
<keyword evidence="7" id="KW-1185">Reference proteome</keyword>
<evidence type="ECO:0000313" key="7">
    <source>
        <dbReference type="Proteomes" id="UP000186997"/>
    </source>
</evidence>
<proteinExistence type="predicted"/>
<evidence type="ECO:0000256" key="2">
    <source>
        <dbReference type="ARBA" id="ARBA00023125"/>
    </source>
</evidence>
<dbReference type="GO" id="GO:0003700">
    <property type="term" value="F:DNA-binding transcription factor activity"/>
    <property type="evidence" value="ECO:0007669"/>
    <property type="project" value="TreeGrafter"/>
</dbReference>
<sequence>MAGLREKQKADRERRILEAAVTKFRADGYRAVRIEDLADMAEVSVGTVYNYYQTKGDILMATVAMEVEEVLDAGLTILADPPQAVDDALLALIFAYYDHSLEYLTKEMWRTAMALAIEAPGTPNGRRYFELDQRLAAQMTDLVQVLQERGTVRRDLDPRPLGVLLFNNLNQMFLEFVKDDDMTLEVLRRRVDAQTRPLAQLIAAGPAVH</sequence>
<dbReference type="OrthoDB" id="7185252at2"/>
<dbReference type="SUPFAM" id="SSF48498">
    <property type="entry name" value="Tetracyclin repressor-like, C-terminal domain"/>
    <property type="match status" value="1"/>
</dbReference>
<dbReference type="Proteomes" id="UP000186997">
    <property type="component" value="Unassembled WGS sequence"/>
</dbReference>
<dbReference type="InterPro" id="IPR001647">
    <property type="entry name" value="HTH_TetR"/>
</dbReference>
<keyword evidence="3" id="KW-0804">Transcription</keyword>
<dbReference type="Gene3D" id="1.10.357.10">
    <property type="entry name" value="Tetracycline Repressor, domain 2"/>
    <property type="match status" value="1"/>
</dbReference>
<dbReference type="STRING" id="287098.SAMN05421665_3032"/>
<feature type="domain" description="HTH tetR-type" evidence="5">
    <location>
        <begin position="10"/>
        <end position="70"/>
    </location>
</feature>
<dbReference type="PROSITE" id="PS50977">
    <property type="entry name" value="HTH_TETR_2"/>
    <property type="match status" value="1"/>
</dbReference>
<dbReference type="PRINTS" id="PR00455">
    <property type="entry name" value="HTHTETR"/>
</dbReference>
<gene>
    <name evidence="6" type="ORF">SAMN05421665_3032</name>
</gene>
<protein>
    <submittedName>
        <fullName evidence="6">Transcriptional regulator, TetR family</fullName>
    </submittedName>
</protein>
<dbReference type="InterPro" id="IPR050109">
    <property type="entry name" value="HTH-type_TetR-like_transc_reg"/>
</dbReference>
<dbReference type="EMBL" id="FTPR01000003">
    <property type="protein sequence ID" value="SIT90227.1"/>
    <property type="molecule type" value="Genomic_DNA"/>
</dbReference>
<keyword evidence="2 4" id="KW-0238">DNA-binding</keyword>
<evidence type="ECO:0000256" key="3">
    <source>
        <dbReference type="ARBA" id="ARBA00023163"/>
    </source>
</evidence>
<evidence type="ECO:0000259" key="5">
    <source>
        <dbReference type="PROSITE" id="PS50977"/>
    </source>
</evidence>
<name>A0A1R3XGT7_9RHOB</name>
<keyword evidence="1" id="KW-0805">Transcription regulation</keyword>
<organism evidence="6 7">
    <name type="scientific">Yoonia rosea</name>
    <dbReference type="NCBI Taxonomy" id="287098"/>
    <lineage>
        <taxon>Bacteria</taxon>
        <taxon>Pseudomonadati</taxon>
        <taxon>Pseudomonadota</taxon>
        <taxon>Alphaproteobacteria</taxon>
        <taxon>Rhodobacterales</taxon>
        <taxon>Paracoccaceae</taxon>
        <taxon>Yoonia</taxon>
    </lineage>
</organism>
<dbReference type="GO" id="GO:0000976">
    <property type="term" value="F:transcription cis-regulatory region binding"/>
    <property type="evidence" value="ECO:0007669"/>
    <property type="project" value="TreeGrafter"/>
</dbReference>
<feature type="DNA-binding region" description="H-T-H motif" evidence="4">
    <location>
        <begin position="33"/>
        <end position="52"/>
    </location>
</feature>
<reference evidence="7" key="1">
    <citation type="submission" date="2017-01" db="EMBL/GenBank/DDBJ databases">
        <authorList>
            <person name="Varghese N."/>
            <person name="Submissions S."/>
        </authorList>
    </citation>
    <scope>NUCLEOTIDE SEQUENCE [LARGE SCALE GENOMIC DNA]</scope>
    <source>
        <strain evidence="7">DSM 29591</strain>
    </source>
</reference>
<evidence type="ECO:0000313" key="6">
    <source>
        <dbReference type="EMBL" id="SIT90227.1"/>
    </source>
</evidence>
<dbReference type="InterPro" id="IPR036271">
    <property type="entry name" value="Tet_transcr_reg_TetR-rel_C_sf"/>
</dbReference>
<evidence type="ECO:0000256" key="4">
    <source>
        <dbReference type="PROSITE-ProRule" id="PRU00335"/>
    </source>
</evidence>
<dbReference type="Pfam" id="PF00440">
    <property type="entry name" value="TetR_N"/>
    <property type="match status" value="1"/>
</dbReference>
<accession>A0A1R3XGT7</accession>
<dbReference type="AlphaFoldDB" id="A0A1R3XGT7"/>
<dbReference type="SUPFAM" id="SSF46689">
    <property type="entry name" value="Homeodomain-like"/>
    <property type="match status" value="1"/>
</dbReference>
<dbReference type="PANTHER" id="PTHR30055:SF234">
    <property type="entry name" value="HTH-TYPE TRANSCRIPTIONAL REGULATOR BETI"/>
    <property type="match status" value="1"/>
</dbReference>
<evidence type="ECO:0000256" key="1">
    <source>
        <dbReference type="ARBA" id="ARBA00023015"/>
    </source>
</evidence>